<evidence type="ECO:0000313" key="2">
    <source>
        <dbReference type="EMBL" id="EDR02387.1"/>
    </source>
</evidence>
<evidence type="ECO:0000313" key="3">
    <source>
        <dbReference type="Proteomes" id="UP000001194"/>
    </source>
</evidence>
<protein>
    <submittedName>
        <fullName evidence="2">Predicted protein</fullName>
    </submittedName>
</protein>
<gene>
    <name evidence="2" type="ORF">LACBIDRAFT_332494</name>
</gene>
<sequence length="242" mass="27561">MTPEYVNILLNACQQHKRQIKFTEEHSGPEHDKTFTVIVFSKTPLEYLVTFNAEIIYMGNWKSALACITSLVPEVDSSPGISPSVGWGRIRMNVHGRIKHWRNVCHELPLRGMKRRKCRRETLASSRDFLRNPGFYGRTPVGSRWGSNKFYELLRSGTVAEARNTARAVANECMSSEGGDIVADVVVVKIKSFIRKRMSPTGKHPSRRSLARSIRPPIPSTKVKHVPRQPFSLRHYHNAQLN</sequence>
<dbReference type="Proteomes" id="UP000001194">
    <property type="component" value="Unassembled WGS sequence"/>
</dbReference>
<dbReference type="KEGG" id="lbc:LACBIDRAFT_332494"/>
<dbReference type="GeneID" id="6082619"/>
<dbReference type="HOGENOM" id="CLU_1147359_0_0_1"/>
<dbReference type="SUPFAM" id="SSF54768">
    <property type="entry name" value="dsRNA-binding domain-like"/>
    <property type="match status" value="1"/>
</dbReference>
<dbReference type="OrthoDB" id="112668at2759"/>
<reference evidence="2 3" key="1">
    <citation type="journal article" date="2008" name="Nature">
        <title>The genome of Laccaria bicolor provides insights into mycorrhizal symbiosis.</title>
        <authorList>
            <person name="Martin F."/>
            <person name="Aerts A."/>
            <person name="Ahren D."/>
            <person name="Brun A."/>
            <person name="Danchin E.G.J."/>
            <person name="Duchaussoy F."/>
            <person name="Gibon J."/>
            <person name="Kohler A."/>
            <person name="Lindquist E."/>
            <person name="Pereda V."/>
            <person name="Salamov A."/>
            <person name="Shapiro H.J."/>
            <person name="Wuyts J."/>
            <person name="Blaudez D."/>
            <person name="Buee M."/>
            <person name="Brokstein P."/>
            <person name="Canbaeck B."/>
            <person name="Cohen D."/>
            <person name="Courty P.E."/>
            <person name="Coutinho P.M."/>
            <person name="Delaruelle C."/>
            <person name="Detter J.C."/>
            <person name="Deveau A."/>
            <person name="DiFazio S."/>
            <person name="Duplessis S."/>
            <person name="Fraissinet-Tachet L."/>
            <person name="Lucic E."/>
            <person name="Frey-Klett P."/>
            <person name="Fourrey C."/>
            <person name="Feussner I."/>
            <person name="Gay G."/>
            <person name="Grimwood J."/>
            <person name="Hoegger P.J."/>
            <person name="Jain P."/>
            <person name="Kilaru S."/>
            <person name="Labbe J."/>
            <person name="Lin Y.C."/>
            <person name="Legue V."/>
            <person name="Le Tacon F."/>
            <person name="Marmeisse R."/>
            <person name="Melayah D."/>
            <person name="Montanini B."/>
            <person name="Muratet M."/>
            <person name="Nehls U."/>
            <person name="Niculita-Hirzel H."/>
            <person name="Oudot-Le Secq M.P."/>
            <person name="Peter M."/>
            <person name="Quesneville H."/>
            <person name="Rajashekar B."/>
            <person name="Reich M."/>
            <person name="Rouhier N."/>
            <person name="Schmutz J."/>
            <person name="Yin T."/>
            <person name="Chalot M."/>
            <person name="Henrissat B."/>
            <person name="Kuees U."/>
            <person name="Lucas S."/>
            <person name="Van de Peer Y."/>
            <person name="Podila G.K."/>
            <person name="Polle A."/>
            <person name="Pukkila P.J."/>
            <person name="Richardson P.M."/>
            <person name="Rouze P."/>
            <person name="Sanders I.R."/>
            <person name="Stajich J.E."/>
            <person name="Tunlid A."/>
            <person name="Tuskan G."/>
            <person name="Grigoriev I.V."/>
        </authorList>
    </citation>
    <scope>NUCLEOTIDE SEQUENCE [LARGE SCALE GENOMIC DNA]</scope>
    <source>
        <strain evidence="3">S238N-H82 / ATCC MYA-4686</strain>
    </source>
</reference>
<dbReference type="RefSeq" id="XP_001887064.1">
    <property type="nucleotide sequence ID" value="XM_001887029.1"/>
</dbReference>
<dbReference type="EMBL" id="DS547131">
    <property type="protein sequence ID" value="EDR02387.1"/>
    <property type="molecule type" value="Genomic_DNA"/>
</dbReference>
<dbReference type="Gene3D" id="3.30.160.20">
    <property type="match status" value="1"/>
</dbReference>
<feature type="compositionally biased region" description="Basic residues" evidence="1">
    <location>
        <begin position="197"/>
        <end position="210"/>
    </location>
</feature>
<dbReference type="InParanoid" id="B0DSX0"/>
<proteinExistence type="predicted"/>
<dbReference type="AlphaFoldDB" id="B0DSX0"/>
<name>B0DSX0_LACBS</name>
<accession>B0DSX0</accession>
<organism evidence="3">
    <name type="scientific">Laccaria bicolor (strain S238N-H82 / ATCC MYA-4686)</name>
    <name type="common">Bicoloured deceiver</name>
    <name type="synonym">Laccaria laccata var. bicolor</name>
    <dbReference type="NCBI Taxonomy" id="486041"/>
    <lineage>
        <taxon>Eukaryota</taxon>
        <taxon>Fungi</taxon>
        <taxon>Dikarya</taxon>
        <taxon>Basidiomycota</taxon>
        <taxon>Agaricomycotina</taxon>
        <taxon>Agaricomycetes</taxon>
        <taxon>Agaricomycetidae</taxon>
        <taxon>Agaricales</taxon>
        <taxon>Agaricineae</taxon>
        <taxon>Hydnangiaceae</taxon>
        <taxon>Laccaria</taxon>
    </lineage>
</organism>
<keyword evidence="3" id="KW-1185">Reference proteome</keyword>
<feature type="region of interest" description="Disordered" evidence="1">
    <location>
        <begin position="197"/>
        <end position="225"/>
    </location>
</feature>
<evidence type="ECO:0000256" key="1">
    <source>
        <dbReference type="SAM" id="MobiDB-lite"/>
    </source>
</evidence>